<accession>A0ABV5PYN7</accession>
<evidence type="ECO:0000313" key="1">
    <source>
        <dbReference type="EMBL" id="MFB9528345.1"/>
    </source>
</evidence>
<comment type="caution">
    <text evidence="1">The sequence shown here is derived from an EMBL/GenBank/DDBJ whole genome shotgun (WGS) entry which is preliminary data.</text>
</comment>
<evidence type="ECO:0008006" key="3">
    <source>
        <dbReference type="Google" id="ProtNLM"/>
    </source>
</evidence>
<gene>
    <name evidence="1" type="ORF">ACFFRN_17145</name>
</gene>
<organism evidence="1 2">
    <name type="scientific">Nonomuraea roseola</name>
    <dbReference type="NCBI Taxonomy" id="46179"/>
    <lineage>
        <taxon>Bacteria</taxon>
        <taxon>Bacillati</taxon>
        <taxon>Actinomycetota</taxon>
        <taxon>Actinomycetes</taxon>
        <taxon>Streptosporangiales</taxon>
        <taxon>Streptosporangiaceae</taxon>
        <taxon>Nonomuraea</taxon>
    </lineage>
</organism>
<dbReference type="SUPFAM" id="SSF51338">
    <property type="entry name" value="Composite domain of metallo-dependent hydrolases"/>
    <property type="match status" value="1"/>
</dbReference>
<keyword evidence="2" id="KW-1185">Reference proteome</keyword>
<proteinExistence type="predicted"/>
<protein>
    <recommendedName>
        <fullName evidence="3">Amidohydrolase-related domain-containing protein</fullName>
    </recommendedName>
</protein>
<sequence>MDKLKAVAEVHAGAVALARSRGVRLGAQAPRSGVLAEGYDADVITLDADPLDDITVISDPDHVTGVWKAGRRVKGA</sequence>
<dbReference type="Proteomes" id="UP001589646">
    <property type="component" value="Unassembled WGS sequence"/>
</dbReference>
<name>A0ABV5PYN7_9ACTN</name>
<dbReference type="Gene3D" id="2.30.40.10">
    <property type="entry name" value="Urease, subunit C, domain 1"/>
    <property type="match status" value="1"/>
</dbReference>
<reference evidence="1 2" key="1">
    <citation type="submission" date="2024-09" db="EMBL/GenBank/DDBJ databases">
        <authorList>
            <person name="Sun Q."/>
            <person name="Mori K."/>
        </authorList>
    </citation>
    <scope>NUCLEOTIDE SEQUENCE [LARGE SCALE GENOMIC DNA]</scope>
    <source>
        <strain evidence="1 2">JCM 3323</strain>
    </source>
</reference>
<evidence type="ECO:0000313" key="2">
    <source>
        <dbReference type="Proteomes" id="UP001589646"/>
    </source>
</evidence>
<dbReference type="InterPro" id="IPR011059">
    <property type="entry name" value="Metal-dep_hydrolase_composite"/>
</dbReference>
<dbReference type="EMBL" id="JBHMCE010000005">
    <property type="protein sequence ID" value="MFB9528345.1"/>
    <property type="molecule type" value="Genomic_DNA"/>
</dbReference>
<dbReference type="RefSeq" id="WP_346129632.1">
    <property type="nucleotide sequence ID" value="NZ_BAAAXC010000015.1"/>
</dbReference>